<dbReference type="AlphaFoldDB" id="A0A2R6XR89"/>
<organism evidence="1 2">
    <name type="scientific">Marchantia polymorpha</name>
    <name type="common">Common liverwort</name>
    <name type="synonym">Marchantia aquatica</name>
    <dbReference type="NCBI Taxonomy" id="3197"/>
    <lineage>
        <taxon>Eukaryota</taxon>
        <taxon>Viridiplantae</taxon>
        <taxon>Streptophyta</taxon>
        <taxon>Embryophyta</taxon>
        <taxon>Marchantiophyta</taxon>
        <taxon>Marchantiopsida</taxon>
        <taxon>Marchantiidae</taxon>
        <taxon>Marchantiales</taxon>
        <taxon>Marchantiaceae</taxon>
        <taxon>Marchantia</taxon>
    </lineage>
</organism>
<evidence type="ECO:0000313" key="1">
    <source>
        <dbReference type="EMBL" id="PTQ48614.1"/>
    </source>
</evidence>
<dbReference type="Proteomes" id="UP000244005">
    <property type="component" value="Unassembled WGS sequence"/>
</dbReference>
<sequence>MDLLSIKWSPLLATAYVLGMSFLHPGMRSAYAEPIVIHPRSYIVTYQNATCDCHSGKLLLLGPNRPLVLTGDGALQIFLETVDSNSWLYTWNQTLVKGTGKTDKPPRYVISQNFTNVDFPDEYSPDCIYVDYDRELGDNFGTDFCQWNSPNDFIEFEYLFVKRAPGCAPKNKNGYIVQIKPYAFDGLGPNRDYCFSAVKKAGVNPTIQLCNSTDEKQLFFVNVPFKPRKPWM</sequence>
<reference evidence="2" key="1">
    <citation type="journal article" date="2017" name="Cell">
        <title>Insights into land plant evolution garnered from the Marchantia polymorpha genome.</title>
        <authorList>
            <person name="Bowman J.L."/>
            <person name="Kohchi T."/>
            <person name="Yamato K.T."/>
            <person name="Jenkins J."/>
            <person name="Shu S."/>
            <person name="Ishizaki K."/>
            <person name="Yamaoka S."/>
            <person name="Nishihama R."/>
            <person name="Nakamura Y."/>
            <person name="Berger F."/>
            <person name="Adam C."/>
            <person name="Aki S.S."/>
            <person name="Althoff F."/>
            <person name="Araki T."/>
            <person name="Arteaga-Vazquez M.A."/>
            <person name="Balasubrmanian S."/>
            <person name="Barry K."/>
            <person name="Bauer D."/>
            <person name="Boehm C.R."/>
            <person name="Briginshaw L."/>
            <person name="Caballero-Perez J."/>
            <person name="Catarino B."/>
            <person name="Chen F."/>
            <person name="Chiyoda S."/>
            <person name="Chovatia M."/>
            <person name="Davies K.M."/>
            <person name="Delmans M."/>
            <person name="Demura T."/>
            <person name="Dierschke T."/>
            <person name="Dolan L."/>
            <person name="Dorantes-Acosta A.E."/>
            <person name="Eklund D.M."/>
            <person name="Florent S.N."/>
            <person name="Flores-Sandoval E."/>
            <person name="Fujiyama A."/>
            <person name="Fukuzawa H."/>
            <person name="Galik B."/>
            <person name="Grimanelli D."/>
            <person name="Grimwood J."/>
            <person name="Grossniklaus U."/>
            <person name="Hamada T."/>
            <person name="Haseloff J."/>
            <person name="Hetherington A.J."/>
            <person name="Higo A."/>
            <person name="Hirakawa Y."/>
            <person name="Hundley H.N."/>
            <person name="Ikeda Y."/>
            <person name="Inoue K."/>
            <person name="Inoue S.I."/>
            <person name="Ishida S."/>
            <person name="Jia Q."/>
            <person name="Kakita M."/>
            <person name="Kanazawa T."/>
            <person name="Kawai Y."/>
            <person name="Kawashima T."/>
            <person name="Kennedy M."/>
            <person name="Kinose K."/>
            <person name="Kinoshita T."/>
            <person name="Kohara Y."/>
            <person name="Koide E."/>
            <person name="Komatsu K."/>
            <person name="Kopischke S."/>
            <person name="Kubo M."/>
            <person name="Kyozuka J."/>
            <person name="Lagercrantz U."/>
            <person name="Lin S.S."/>
            <person name="Lindquist E."/>
            <person name="Lipzen A.M."/>
            <person name="Lu C.W."/>
            <person name="De Luna E."/>
            <person name="Martienssen R.A."/>
            <person name="Minamino N."/>
            <person name="Mizutani M."/>
            <person name="Mizutani M."/>
            <person name="Mochizuki N."/>
            <person name="Monte I."/>
            <person name="Mosher R."/>
            <person name="Nagasaki H."/>
            <person name="Nakagami H."/>
            <person name="Naramoto S."/>
            <person name="Nishitani K."/>
            <person name="Ohtani M."/>
            <person name="Okamoto T."/>
            <person name="Okumura M."/>
            <person name="Phillips J."/>
            <person name="Pollak B."/>
            <person name="Reinders A."/>
            <person name="Rovekamp M."/>
            <person name="Sano R."/>
            <person name="Sawa S."/>
            <person name="Schmid M.W."/>
            <person name="Shirakawa M."/>
            <person name="Solano R."/>
            <person name="Spunde A."/>
            <person name="Suetsugu N."/>
            <person name="Sugano S."/>
            <person name="Sugiyama A."/>
            <person name="Sun R."/>
            <person name="Suzuki Y."/>
            <person name="Takenaka M."/>
            <person name="Takezawa D."/>
            <person name="Tomogane H."/>
            <person name="Tsuzuki M."/>
            <person name="Ueda T."/>
            <person name="Umeda M."/>
            <person name="Ward J.M."/>
            <person name="Watanabe Y."/>
            <person name="Yazaki K."/>
            <person name="Yokoyama R."/>
            <person name="Yoshitake Y."/>
            <person name="Yotsui I."/>
            <person name="Zachgo S."/>
            <person name="Schmutz J."/>
        </authorList>
    </citation>
    <scope>NUCLEOTIDE SEQUENCE [LARGE SCALE GENOMIC DNA]</scope>
    <source>
        <strain evidence="2">Tak-1</strain>
    </source>
</reference>
<proteinExistence type="predicted"/>
<keyword evidence="2" id="KW-1185">Reference proteome</keyword>
<dbReference type="EMBL" id="KZ772677">
    <property type="protein sequence ID" value="PTQ48614.1"/>
    <property type="molecule type" value="Genomic_DNA"/>
</dbReference>
<protein>
    <submittedName>
        <fullName evidence="1">Uncharacterized protein</fullName>
    </submittedName>
</protein>
<name>A0A2R6XR89_MARPO</name>
<gene>
    <name evidence="1" type="ORF">MARPO_0005s0233</name>
</gene>
<dbReference type="Gramene" id="Mp1g03740.1">
    <property type="protein sequence ID" value="Mp1g03740.1.cds"/>
    <property type="gene ID" value="Mp1g03740"/>
</dbReference>
<accession>A0A2R6XR89</accession>
<evidence type="ECO:0000313" key="2">
    <source>
        <dbReference type="Proteomes" id="UP000244005"/>
    </source>
</evidence>